<gene>
    <name evidence="1" type="ORF">BGE01nite_30600</name>
</gene>
<evidence type="ECO:0000313" key="1">
    <source>
        <dbReference type="EMBL" id="GEP43769.1"/>
    </source>
</evidence>
<dbReference type="EMBL" id="BKAG01000021">
    <property type="protein sequence ID" value="GEP43769.1"/>
    <property type="molecule type" value="Genomic_DNA"/>
</dbReference>
<organism evidence="1 2">
    <name type="scientific">Brevifollis gellanilyticus</name>
    <dbReference type="NCBI Taxonomy" id="748831"/>
    <lineage>
        <taxon>Bacteria</taxon>
        <taxon>Pseudomonadati</taxon>
        <taxon>Verrucomicrobiota</taxon>
        <taxon>Verrucomicrobiia</taxon>
        <taxon>Verrucomicrobiales</taxon>
        <taxon>Verrucomicrobiaceae</taxon>
    </lineage>
</organism>
<protein>
    <submittedName>
        <fullName evidence="1">Uncharacterized protein</fullName>
    </submittedName>
</protein>
<proteinExistence type="predicted"/>
<reference evidence="1 2" key="1">
    <citation type="submission" date="2019-07" db="EMBL/GenBank/DDBJ databases">
        <title>Whole genome shotgun sequence of Brevifollis gellanilyticus NBRC 108608.</title>
        <authorList>
            <person name="Hosoyama A."/>
            <person name="Uohara A."/>
            <person name="Ohji S."/>
            <person name="Ichikawa N."/>
        </authorList>
    </citation>
    <scope>NUCLEOTIDE SEQUENCE [LARGE SCALE GENOMIC DNA]</scope>
    <source>
        <strain evidence="1 2">NBRC 108608</strain>
    </source>
</reference>
<evidence type="ECO:0000313" key="2">
    <source>
        <dbReference type="Proteomes" id="UP000321577"/>
    </source>
</evidence>
<accession>A0A512MAK8</accession>
<dbReference type="OrthoDB" id="219295at2"/>
<name>A0A512MAK8_9BACT</name>
<sequence length="838" mass="95451">MKLTHLPLRSQQGRLVIMRLEQLPASSRTHTHCACGSQDSGLRIITDDCSSMMNMPFGILNAAWQRLAHFESTPRMLCDVLIVLLALPADEGTLSVSFTHGWAGRDVRPWLADRAARRCLLAALQPHWKKTVKMLVKDFPETLPLLEISSAEASSIDLAHLLLDGERKPMLEPAASPRAARVWLPWLRQRGLAWDAVLESWAAALSEGHEPDREALVARMLQEARFKWFPLLARQLKELRLPLMRVLVETKQHLQLPPAGMHSLLQTLTHAIPRSAFAATALKVMRSLENGCTPRFIAKALRFHRRWELEFHPLSQPAHDPCLRQIHQAMNPRIPDWLRYPHQIWKQSTKLRDWSSAISRLFARPLHPDIQESVLQRMRGTVIADGRAAPYWSRWLQHWDEFLHEASQTPPALIELATGLIESLWRGYDHDSRTPHDAGHLIRWLRRIRDFKKAPGTHTSCMIYALWSTVGREEEEALLNLPESVWKQMQPALIGYSSCDNAEDGIKSAKDLPSGCLLGMLASSPLEWLRIMRRIGELTARERGEIWQAFREHPLVSCNLARMSLEEAIVLVDTIQASHAGLPGVPDKLRTHAKAMPAHVLAHYRGELLGNAQRLRLAVLKEIAEWSLRRRFPALQGEIVSTHTLRLVAASGERNARAMRQLLRSCQEQQDKRSWTLQHPRNQSWLHRQPSTRRELWMEGFVVEKEVQDVGVLQLGPEDDLQAILRMGTEFGTCLSAGSFNSFSTAANALDANKRVLYARDAKGKPWARQLVAISESGHLVCFPVYARQQHAQMRDLFGTYDHTLAHLLRLPLWRTSSYADIAPLVCKDWYDDGPWTL</sequence>
<dbReference type="AlphaFoldDB" id="A0A512MAK8"/>
<dbReference type="RefSeq" id="WP_146851341.1">
    <property type="nucleotide sequence ID" value="NZ_BKAG01000021.1"/>
</dbReference>
<dbReference type="Proteomes" id="UP000321577">
    <property type="component" value="Unassembled WGS sequence"/>
</dbReference>
<comment type="caution">
    <text evidence="1">The sequence shown here is derived from an EMBL/GenBank/DDBJ whole genome shotgun (WGS) entry which is preliminary data.</text>
</comment>
<keyword evidence="2" id="KW-1185">Reference proteome</keyword>